<dbReference type="PANTHER" id="PTHR31296:SF1">
    <property type="entry name" value="MITOCHONDRIAL PROTEIN C2ORF69"/>
    <property type="match status" value="1"/>
</dbReference>
<dbReference type="Pfam" id="PF10561">
    <property type="entry name" value="C2orf69"/>
    <property type="match status" value="2"/>
</dbReference>
<proteinExistence type="predicted"/>
<dbReference type="WBParaSite" id="TREG1_56820.1">
    <property type="protein sequence ID" value="TREG1_56820.1"/>
    <property type="gene ID" value="TREG1_56820"/>
</dbReference>
<protein>
    <submittedName>
        <fullName evidence="2">Uncharacterized protein</fullName>
    </submittedName>
</protein>
<dbReference type="PANTHER" id="PTHR31296">
    <property type="entry name" value="UPF0565 PROTEIN C2ORF69"/>
    <property type="match status" value="1"/>
</dbReference>
<evidence type="ECO:0000313" key="1">
    <source>
        <dbReference type="Proteomes" id="UP000050795"/>
    </source>
</evidence>
<reference evidence="1" key="1">
    <citation type="submission" date="2022-06" db="EMBL/GenBank/DDBJ databases">
        <authorList>
            <person name="Berger JAMES D."/>
            <person name="Berger JAMES D."/>
        </authorList>
    </citation>
    <scope>NUCLEOTIDE SEQUENCE [LARGE SCALE GENOMIC DNA]</scope>
</reference>
<dbReference type="InterPro" id="IPR018881">
    <property type="entry name" value="C2orf69_mit"/>
</dbReference>
<reference evidence="2" key="2">
    <citation type="submission" date="2023-11" db="UniProtKB">
        <authorList>
            <consortium name="WormBaseParasite"/>
        </authorList>
    </citation>
    <scope>IDENTIFICATION</scope>
</reference>
<keyword evidence="1" id="KW-1185">Reference proteome</keyword>
<organism evidence="1 2">
    <name type="scientific">Trichobilharzia regenti</name>
    <name type="common">Nasal bird schistosome</name>
    <dbReference type="NCBI Taxonomy" id="157069"/>
    <lineage>
        <taxon>Eukaryota</taxon>
        <taxon>Metazoa</taxon>
        <taxon>Spiralia</taxon>
        <taxon>Lophotrochozoa</taxon>
        <taxon>Platyhelminthes</taxon>
        <taxon>Trematoda</taxon>
        <taxon>Digenea</taxon>
        <taxon>Strigeidida</taxon>
        <taxon>Schistosomatoidea</taxon>
        <taxon>Schistosomatidae</taxon>
        <taxon>Trichobilharzia</taxon>
    </lineage>
</organism>
<dbReference type="GO" id="GO:0005739">
    <property type="term" value="C:mitochondrion"/>
    <property type="evidence" value="ECO:0007669"/>
    <property type="project" value="TreeGrafter"/>
</dbReference>
<sequence>MCCWIRREIKDCAGFLNKCNDVIFLGNKICPTVNLVYFGGDVQDYEQNMLKNNVSSQYIKWSLENTAQILYERFTNQFTCSNPHIWIIRPSHWIADSIACYPNFLPFTKHGIPFFESDEIYRFKAIRQLNSLLSNAVKQLSDDECYDGNCQLSNIPVRLIGFSKGCCVLTELIYEFSLLCSTVTTVTEETDELCKSLQHIYWLDSGHSGIHHQWPVSNDYLSLLKSSTCPTLHIHATPYQILNRSRPQKSVDFQRFVNILSECNLPFTKKLHFMPDTSTKNGGSLVEDSEKYEEDCSLQRHFEILNHFDF</sequence>
<accession>A0AA85JZJ0</accession>
<dbReference type="AlphaFoldDB" id="A0AA85JZJ0"/>
<dbReference type="Proteomes" id="UP000050795">
    <property type="component" value="Unassembled WGS sequence"/>
</dbReference>
<name>A0AA85JZJ0_TRIRE</name>
<evidence type="ECO:0000313" key="2">
    <source>
        <dbReference type="WBParaSite" id="TREG1_56820.1"/>
    </source>
</evidence>